<reference evidence="2" key="1">
    <citation type="submission" date="2020-11" db="EMBL/GenBank/DDBJ databases">
        <authorList>
            <person name="Tran Van P."/>
        </authorList>
    </citation>
    <scope>NUCLEOTIDE SEQUENCE</scope>
</reference>
<name>A0A7R9F1X1_9NEOP</name>
<accession>A0A7R9F1X1</accession>
<feature type="compositionally biased region" description="Basic and acidic residues" evidence="1">
    <location>
        <begin position="53"/>
        <end position="65"/>
    </location>
</feature>
<gene>
    <name evidence="2" type="ORF">TBIB3V08_LOCUS7472</name>
</gene>
<feature type="compositionally biased region" description="Basic and acidic residues" evidence="1">
    <location>
        <begin position="93"/>
        <end position="105"/>
    </location>
</feature>
<feature type="region of interest" description="Disordered" evidence="1">
    <location>
        <begin position="1"/>
        <end position="124"/>
    </location>
</feature>
<feature type="compositionally biased region" description="Basic and acidic residues" evidence="1">
    <location>
        <begin position="1"/>
        <end position="46"/>
    </location>
</feature>
<evidence type="ECO:0000256" key="1">
    <source>
        <dbReference type="SAM" id="MobiDB-lite"/>
    </source>
</evidence>
<evidence type="ECO:0000313" key="2">
    <source>
        <dbReference type="EMBL" id="CAD7445111.1"/>
    </source>
</evidence>
<sequence>MGNTKENKLTKNETKSKCSLDEKKKGQPETKLKRSESLTKTKEKGETATIRLKRSESLNKPEKLESPSNTKLRRSASLNKTERSESPSNTKLKRSDSLTKTEKTESNISKRRQQEMLSASRGSNKEKDNITIILTKLKRKNGMPERSIKRRHTVGGTKDFDKLNWLDNRFQHQLEDNEAAATDPIGGNKERRCMRTSSPDLSSSRLSSILAQEGFRVEISLLGNGRVVAELSSPNGRPHSLPDANLASRVFKVPLESHV</sequence>
<protein>
    <submittedName>
        <fullName evidence="2">Uncharacterized protein</fullName>
    </submittedName>
</protein>
<proteinExistence type="predicted"/>
<feature type="region of interest" description="Disordered" evidence="1">
    <location>
        <begin position="179"/>
        <end position="202"/>
    </location>
</feature>
<organism evidence="2">
    <name type="scientific">Timema bartmani</name>
    <dbReference type="NCBI Taxonomy" id="61472"/>
    <lineage>
        <taxon>Eukaryota</taxon>
        <taxon>Metazoa</taxon>
        <taxon>Ecdysozoa</taxon>
        <taxon>Arthropoda</taxon>
        <taxon>Hexapoda</taxon>
        <taxon>Insecta</taxon>
        <taxon>Pterygota</taxon>
        <taxon>Neoptera</taxon>
        <taxon>Polyneoptera</taxon>
        <taxon>Phasmatodea</taxon>
        <taxon>Timematodea</taxon>
        <taxon>Timematoidea</taxon>
        <taxon>Timematidae</taxon>
        <taxon>Timema</taxon>
    </lineage>
</organism>
<dbReference type="EMBL" id="OD567087">
    <property type="protein sequence ID" value="CAD7445111.1"/>
    <property type="molecule type" value="Genomic_DNA"/>
</dbReference>
<dbReference type="AlphaFoldDB" id="A0A7R9F1X1"/>